<evidence type="ECO:0000313" key="7">
    <source>
        <dbReference type="EMBL" id="PSL46933.1"/>
    </source>
</evidence>
<evidence type="ECO:0000313" key="8">
    <source>
        <dbReference type="Proteomes" id="UP000242310"/>
    </source>
</evidence>
<keyword evidence="3 7" id="KW-0067">ATP-binding</keyword>
<evidence type="ECO:0000259" key="6">
    <source>
        <dbReference type="PROSITE" id="PS50893"/>
    </source>
</evidence>
<dbReference type="PANTHER" id="PTHR42855:SF2">
    <property type="entry name" value="DRUG RESISTANCE ABC TRANSPORTER,ATP-BINDING PROTEIN"/>
    <property type="match status" value="1"/>
</dbReference>
<dbReference type="InterPro" id="IPR032781">
    <property type="entry name" value="ABC_tran_Xtn"/>
</dbReference>
<evidence type="ECO:0000256" key="1">
    <source>
        <dbReference type="ARBA" id="ARBA00022737"/>
    </source>
</evidence>
<comment type="caution">
    <text evidence="7">The sequence shown here is derived from an EMBL/GenBank/DDBJ whole genome shotgun (WGS) entry which is preliminary data.</text>
</comment>
<dbReference type="Pfam" id="PF12848">
    <property type="entry name" value="ABC_tran_Xtn"/>
    <property type="match status" value="1"/>
</dbReference>
<organism evidence="7 8">
    <name type="scientific">Salsuginibacillus halophilus</name>
    <dbReference type="NCBI Taxonomy" id="517424"/>
    <lineage>
        <taxon>Bacteria</taxon>
        <taxon>Bacillati</taxon>
        <taxon>Bacillota</taxon>
        <taxon>Bacilli</taxon>
        <taxon>Bacillales</taxon>
        <taxon>Bacillaceae</taxon>
        <taxon>Salsuginibacillus</taxon>
    </lineage>
</organism>
<evidence type="ECO:0000256" key="2">
    <source>
        <dbReference type="ARBA" id="ARBA00022741"/>
    </source>
</evidence>
<dbReference type="InterPro" id="IPR003593">
    <property type="entry name" value="AAA+_ATPase"/>
</dbReference>
<dbReference type="Pfam" id="PF16326">
    <property type="entry name" value="ABC_tran_CTD"/>
    <property type="match status" value="1"/>
</dbReference>
<dbReference type="AlphaFoldDB" id="A0A2P8HL39"/>
<dbReference type="InterPro" id="IPR003439">
    <property type="entry name" value="ABC_transporter-like_ATP-bd"/>
</dbReference>
<feature type="domain" description="ABC transporter" evidence="6">
    <location>
        <begin position="331"/>
        <end position="544"/>
    </location>
</feature>
<evidence type="ECO:0000256" key="4">
    <source>
        <dbReference type="SAM" id="Coils"/>
    </source>
</evidence>
<keyword evidence="2" id="KW-0547">Nucleotide-binding</keyword>
<dbReference type="PANTHER" id="PTHR42855">
    <property type="entry name" value="ABC TRANSPORTER ATP-BINDING SUBUNIT"/>
    <property type="match status" value="1"/>
</dbReference>
<dbReference type="CDD" id="cd03221">
    <property type="entry name" value="ABCF_EF-3"/>
    <property type="match status" value="2"/>
</dbReference>
<dbReference type="SUPFAM" id="SSF52540">
    <property type="entry name" value="P-loop containing nucleoside triphosphate hydrolases"/>
    <property type="match status" value="2"/>
</dbReference>
<evidence type="ECO:0000256" key="3">
    <source>
        <dbReference type="ARBA" id="ARBA00022840"/>
    </source>
</evidence>
<dbReference type="FunFam" id="3.40.50.300:FF:000011">
    <property type="entry name" value="Putative ABC transporter ATP-binding component"/>
    <property type="match status" value="1"/>
</dbReference>
<reference evidence="7 8" key="1">
    <citation type="submission" date="2018-03" db="EMBL/GenBank/DDBJ databases">
        <title>Genomic Encyclopedia of Type Strains, Phase III (KMG-III): the genomes of soil and plant-associated and newly described type strains.</title>
        <authorList>
            <person name="Whitman W."/>
        </authorList>
    </citation>
    <scope>NUCLEOTIDE SEQUENCE [LARGE SCALE GENOMIC DNA]</scope>
    <source>
        <strain evidence="7 8">CGMCC 1.07653</strain>
    </source>
</reference>
<dbReference type="InterPro" id="IPR051309">
    <property type="entry name" value="ABCF_ATPase"/>
</dbReference>
<dbReference type="InterPro" id="IPR037118">
    <property type="entry name" value="Val-tRNA_synth_C_sf"/>
</dbReference>
<dbReference type="GO" id="GO:0005524">
    <property type="term" value="F:ATP binding"/>
    <property type="evidence" value="ECO:0007669"/>
    <property type="project" value="UniProtKB-KW"/>
</dbReference>
<dbReference type="PROSITE" id="PS50893">
    <property type="entry name" value="ABC_TRANSPORTER_2"/>
    <property type="match status" value="2"/>
</dbReference>
<feature type="region of interest" description="Disordered" evidence="5">
    <location>
        <begin position="549"/>
        <end position="574"/>
    </location>
</feature>
<dbReference type="GO" id="GO:0016887">
    <property type="term" value="F:ATP hydrolysis activity"/>
    <property type="evidence" value="ECO:0007669"/>
    <property type="project" value="InterPro"/>
</dbReference>
<gene>
    <name evidence="7" type="ORF">B0H94_10586</name>
</gene>
<dbReference type="PROSITE" id="PS00211">
    <property type="entry name" value="ABC_TRANSPORTER_1"/>
    <property type="match status" value="2"/>
</dbReference>
<dbReference type="InterPro" id="IPR017871">
    <property type="entry name" value="ABC_transporter-like_CS"/>
</dbReference>
<dbReference type="Proteomes" id="UP000242310">
    <property type="component" value="Unassembled WGS sequence"/>
</dbReference>
<dbReference type="RefSeq" id="WP_106588264.1">
    <property type="nucleotide sequence ID" value="NZ_PYAV01000005.1"/>
</dbReference>
<keyword evidence="8" id="KW-1185">Reference proteome</keyword>
<feature type="coiled-coil region" evidence="4">
    <location>
        <begin position="576"/>
        <end position="643"/>
    </location>
</feature>
<dbReference type="Gene3D" id="1.10.287.380">
    <property type="entry name" value="Valyl-tRNA synthetase, C-terminal domain"/>
    <property type="match status" value="1"/>
</dbReference>
<dbReference type="SMART" id="SM00382">
    <property type="entry name" value="AAA"/>
    <property type="match status" value="2"/>
</dbReference>
<dbReference type="InterPro" id="IPR032524">
    <property type="entry name" value="ABC_tran_C"/>
</dbReference>
<proteinExistence type="predicted"/>
<dbReference type="Gene3D" id="3.40.50.300">
    <property type="entry name" value="P-loop containing nucleotide triphosphate hydrolases"/>
    <property type="match status" value="2"/>
</dbReference>
<dbReference type="OrthoDB" id="9760950at2"/>
<accession>A0A2P8HL39</accession>
<feature type="region of interest" description="Disordered" evidence="5">
    <location>
        <begin position="288"/>
        <end position="314"/>
    </location>
</feature>
<protein>
    <submittedName>
        <fullName evidence="7">ATP-binding cassette subfamily F protein 3</fullName>
    </submittedName>
</protein>
<feature type="domain" description="ABC transporter" evidence="6">
    <location>
        <begin position="4"/>
        <end position="263"/>
    </location>
</feature>
<keyword evidence="4" id="KW-0175">Coiled coil</keyword>
<name>A0A2P8HL39_9BACI</name>
<feature type="compositionally biased region" description="Basic and acidic residues" evidence="5">
    <location>
        <begin position="298"/>
        <end position="314"/>
    </location>
</feature>
<dbReference type="Pfam" id="PF00005">
    <property type="entry name" value="ABC_tran"/>
    <property type="match status" value="2"/>
</dbReference>
<dbReference type="InterPro" id="IPR027417">
    <property type="entry name" value="P-loop_NTPase"/>
</dbReference>
<dbReference type="FunFam" id="3.40.50.300:FF:000309">
    <property type="entry name" value="ABC transporter ATP-binding protein"/>
    <property type="match status" value="1"/>
</dbReference>
<sequence>MIALQCVNITKSFGVETILQDAKLEIKENERVALVGRNGAGKSTLLKIIAGELQQDSGQITMPKEKKLGYLAQETDLTSKRTIFDEMLAVVEHLRTMEQEIRDLEMKMADPAVYDDKTAYEKVMQLYDEKQHDFEKQGGYQYEANIRSILNGLNFANFSEDTLVSTLSGGQKTRLALAKLLLARPDLLILDEPTNHLDIETLTWLEQYLSGYDGALLIVSHDRYFLDKIVNKTYEVTRSQIHEYKGNYSFYLEEKARRYEQEMKAFEKQQGEIAKLEDFIQKNIVRDSTSKRAQSRRKQLEKMDKIDRPDGDEKSAKFSFHIERESGREVLKAENLTFGYEQTPLFDNVEVHMKRQERVALLGPNGAGKTTLLKLLMQRLTPEQGSVTYGSKVTPGYYEQQQSELNEKNTVLEELWQDHPTTLEKDIRTVLGNFLFSGEDVLKQVADLSGGERARLSLAKLMMQKANLLIFDEPTNHLDLDSKEVLEAALSEFPGTMLFVSHDRYFLNRMATRILELTPEEGLKEYIGDYDYYRMKKEEEAEIAALQAEEQAASGGVSEDHPSANKQAFLDDKEAKREERKRLRQIEQSEADIEKLEQEIETLEASLYDPAVYEDYEEAQKIQDDIDQKRAKLEETMETWEALQT</sequence>
<dbReference type="EMBL" id="PYAV01000005">
    <property type="protein sequence ID" value="PSL46933.1"/>
    <property type="molecule type" value="Genomic_DNA"/>
</dbReference>
<keyword evidence="1" id="KW-0677">Repeat</keyword>
<evidence type="ECO:0000256" key="5">
    <source>
        <dbReference type="SAM" id="MobiDB-lite"/>
    </source>
</evidence>
<feature type="compositionally biased region" description="Basic and acidic residues" evidence="5">
    <location>
        <begin position="558"/>
        <end position="574"/>
    </location>
</feature>
<dbReference type="GO" id="GO:0003677">
    <property type="term" value="F:DNA binding"/>
    <property type="evidence" value="ECO:0007669"/>
    <property type="project" value="InterPro"/>
</dbReference>